<organism evidence="1 2">
    <name type="scientific">Chitinophaga skermanii</name>
    <dbReference type="NCBI Taxonomy" id="331697"/>
    <lineage>
        <taxon>Bacteria</taxon>
        <taxon>Pseudomonadati</taxon>
        <taxon>Bacteroidota</taxon>
        <taxon>Chitinophagia</taxon>
        <taxon>Chitinophagales</taxon>
        <taxon>Chitinophagaceae</taxon>
        <taxon>Chitinophaga</taxon>
    </lineage>
</organism>
<evidence type="ECO:0000313" key="2">
    <source>
        <dbReference type="Proteomes" id="UP000249547"/>
    </source>
</evidence>
<protein>
    <submittedName>
        <fullName evidence="1">Uncharacterized protein</fullName>
    </submittedName>
</protein>
<keyword evidence="2" id="KW-1185">Reference proteome</keyword>
<dbReference type="Proteomes" id="UP000249547">
    <property type="component" value="Unassembled WGS sequence"/>
</dbReference>
<gene>
    <name evidence="1" type="ORF">LX64_04276</name>
</gene>
<accession>A0A327Q5B7</accession>
<comment type="caution">
    <text evidence="1">The sequence shown here is derived from an EMBL/GenBank/DDBJ whole genome shotgun (WGS) entry which is preliminary data.</text>
</comment>
<dbReference type="EMBL" id="QLLL01000009">
    <property type="protein sequence ID" value="RAI99725.1"/>
    <property type="molecule type" value="Genomic_DNA"/>
</dbReference>
<sequence length="235" mass="26302">MIQRLCLMILLCLPVLTFGQKVKVKSIEAVYDSTNIVELFDLVNVGFIFHYEDGSSIKTAGFLHGNIRWKSLQVSPNNGTFNNGVWHVNRAQLIQEGFKSTFTIIPADAPQEKLTATIQLPTLTAIRFNHYTDSLKIGIHFYLNVEGIFSSDKILPLDTSIIRFESSAGRLIGQDLLLASKDDSIKFIDVRATVKANNKLTIVTEIPIKQTLSAEDLRVNAPIQTETPSRKKKNQ</sequence>
<proteinExistence type="predicted"/>
<evidence type="ECO:0000313" key="1">
    <source>
        <dbReference type="EMBL" id="RAI99725.1"/>
    </source>
</evidence>
<name>A0A327Q5B7_9BACT</name>
<dbReference type="RefSeq" id="WP_158538701.1">
    <property type="nucleotide sequence ID" value="NZ_QLLL01000009.1"/>
</dbReference>
<dbReference type="AlphaFoldDB" id="A0A327Q5B7"/>
<dbReference type="OrthoDB" id="674574at2"/>
<reference evidence="1 2" key="1">
    <citation type="submission" date="2018-06" db="EMBL/GenBank/DDBJ databases">
        <title>Genomic Encyclopedia of Archaeal and Bacterial Type Strains, Phase II (KMG-II): from individual species to whole genera.</title>
        <authorList>
            <person name="Goeker M."/>
        </authorList>
    </citation>
    <scope>NUCLEOTIDE SEQUENCE [LARGE SCALE GENOMIC DNA]</scope>
    <source>
        <strain evidence="1 2">DSM 23857</strain>
    </source>
</reference>